<evidence type="ECO:0000256" key="1">
    <source>
        <dbReference type="SAM" id="MobiDB-lite"/>
    </source>
</evidence>
<name>A0A285K7W0_9ACTN</name>
<reference evidence="3 4" key="1">
    <citation type="submission" date="2017-09" db="EMBL/GenBank/DDBJ databases">
        <authorList>
            <person name="Ehlers B."/>
            <person name="Leendertz F.H."/>
        </authorList>
    </citation>
    <scope>NUCLEOTIDE SEQUENCE [LARGE SCALE GENOMIC DNA]</scope>
    <source>
        <strain evidence="3 4">CGMCC 4.6857</strain>
    </source>
</reference>
<dbReference type="InterPro" id="IPR002477">
    <property type="entry name" value="Peptidoglycan-bd-like"/>
</dbReference>
<evidence type="ECO:0000259" key="2">
    <source>
        <dbReference type="Pfam" id="PF01471"/>
    </source>
</evidence>
<dbReference type="Pfam" id="PF01471">
    <property type="entry name" value="PG_binding_1"/>
    <property type="match status" value="2"/>
</dbReference>
<protein>
    <submittedName>
        <fullName evidence="3">Peptidoglycan-binding (PGRP) domain of peptidoglycan hydrolases-containing protein</fullName>
    </submittedName>
</protein>
<feature type="region of interest" description="Disordered" evidence="1">
    <location>
        <begin position="132"/>
        <end position="153"/>
    </location>
</feature>
<sequence>MMRTCVRGLVVMVVLAVAGCGGGDGDARVRMAERDLADSQERFAEAQAELAAKVDAFCQTSASYVTALDRYGDLINQTAPTVGDVKSAGAELAEPRSEVIGAAEGIRSAREEVAAAEKELAEATAALAAVHGKASPSSAPSASPSVAASPPSAKVNRVKQADAEFAAAQAGVTDQTPLTEASERFNAAAVALEVSWLSLLGETGCVSEDQHRQARDYTLAVQKSLAEAGYYNNEVDGVYGPATVAAVQALQKAHDLPETGTVDKATEAALQSDLKAKGGAAAEEAVTTTAAVQQTLKLTGFWTGPVDGVWTDELTAALKKFQTSLGVKPTGTVDAATIAAVEHRAAQSPQPQPSASK</sequence>
<dbReference type="InterPro" id="IPR036365">
    <property type="entry name" value="PGBD-like_sf"/>
</dbReference>
<proteinExistence type="predicted"/>
<dbReference type="GO" id="GO:0016787">
    <property type="term" value="F:hydrolase activity"/>
    <property type="evidence" value="ECO:0007669"/>
    <property type="project" value="UniProtKB-KW"/>
</dbReference>
<dbReference type="InterPro" id="IPR053716">
    <property type="entry name" value="Flag_assembly_chemotaxis_eff"/>
</dbReference>
<dbReference type="Proteomes" id="UP000219612">
    <property type="component" value="Unassembled WGS sequence"/>
</dbReference>
<evidence type="ECO:0000313" key="4">
    <source>
        <dbReference type="Proteomes" id="UP000219612"/>
    </source>
</evidence>
<dbReference type="SUPFAM" id="SSF47090">
    <property type="entry name" value="PGBD-like"/>
    <property type="match status" value="2"/>
</dbReference>
<gene>
    <name evidence="3" type="ORF">SAMN05421748_133101</name>
</gene>
<keyword evidence="3" id="KW-0378">Hydrolase</keyword>
<dbReference type="InterPro" id="IPR036366">
    <property type="entry name" value="PGBDSf"/>
</dbReference>
<organism evidence="3 4">
    <name type="scientific">Paractinoplanes atraurantiacus</name>
    <dbReference type="NCBI Taxonomy" id="1036182"/>
    <lineage>
        <taxon>Bacteria</taxon>
        <taxon>Bacillati</taxon>
        <taxon>Actinomycetota</taxon>
        <taxon>Actinomycetes</taxon>
        <taxon>Micromonosporales</taxon>
        <taxon>Micromonosporaceae</taxon>
        <taxon>Paractinoplanes</taxon>
    </lineage>
</organism>
<dbReference type="Gene3D" id="1.10.287.1700">
    <property type="match status" value="1"/>
</dbReference>
<accession>A0A285K7W0</accession>
<dbReference type="EMBL" id="OBDY01000033">
    <property type="protein sequence ID" value="SNY68659.1"/>
    <property type="molecule type" value="Genomic_DNA"/>
</dbReference>
<evidence type="ECO:0000313" key="3">
    <source>
        <dbReference type="EMBL" id="SNY68659.1"/>
    </source>
</evidence>
<dbReference type="AlphaFoldDB" id="A0A285K7W0"/>
<keyword evidence="4" id="KW-1185">Reference proteome</keyword>
<feature type="domain" description="Peptidoglycan binding-like" evidence="2">
    <location>
        <begin position="220"/>
        <end position="270"/>
    </location>
</feature>
<dbReference type="Gene3D" id="1.10.101.10">
    <property type="entry name" value="PGBD-like superfamily/PGBD"/>
    <property type="match status" value="2"/>
</dbReference>
<dbReference type="PROSITE" id="PS51257">
    <property type="entry name" value="PROKAR_LIPOPROTEIN"/>
    <property type="match status" value="1"/>
</dbReference>
<feature type="domain" description="Peptidoglycan binding-like" evidence="2">
    <location>
        <begin position="291"/>
        <end position="340"/>
    </location>
</feature>